<keyword evidence="1" id="KW-1133">Transmembrane helix</keyword>
<proteinExistence type="predicted"/>
<evidence type="ECO:0000313" key="3">
    <source>
        <dbReference type="Proteomes" id="UP000003423"/>
    </source>
</evidence>
<keyword evidence="3" id="KW-1185">Reference proteome</keyword>
<feature type="transmembrane region" description="Helical" evidence="1">
    <location>
        <begin position="7"/>
        <end position="33"/>
    </location>
</feature>
<evidence type="ECO:0000256" key="1">
    <source>
        <dbReference type="SAM" id="Phobius"/>
    </source>
</evidence>
<protein>
    <submittedName>
        <fullName evidence="2">Uncharacterized protein</fullName>
    </submittedName>
</protein>
<keyword evidence="1" id="KW-0812">Transmembrane</keyword>
<accession>I3CZX7</accession>
<dbReference type="EMBL" id="AEXL02000161">
    <property type="protein sequence ID" value="EIJ65020.1"/>
    <property type="molecule type" value="Genomic_DNA"/>
</dbReference>
<dbReference type="PATRIC" id="fig|859350.6.peg.1914"/>
<dbReference type="AlphaFoldDB" id="I3CZX7"/>
<organism evidence="2 3">
    <name type="scientific">Candidatus Nitrosopumilus salarius BD31</name>
    <dbReference type="NCBI Taxonomy" id="859350"/>
    <lineage>
        <taxon>Archaea</taxon>
        <taxon>Nitrososphaerota</taxon>
        <taxon>Nitrososphaeria</taxon>
        <taxon>Nitrosopumilales</taxon>
        <taxon>Nitrosopumilaceae</taxon>
        <taxon>Nitrosopumilus</taxon>
    </lineage>
</organism>
<keyword evidence="1" id="KW-0472">Membrane</keyword>
<sequence>MNLLGKILFWLFAVGIGFVNPLITFGLIFLYYLPGIVHEICLPCKDESFTMNSFPEDVLEEMK</sequence>
<evidence type="ECO:0000313" key="2">
    <source>
        <dbReference type="EMBL" id="EIJ65020.1"/>
    </source>
</evidence>
<reference evidence="2 3" key="1">
    <citation type="journal article" date="2012" name="J. Bacteriol.">
        <title>Genome sequence of "Candidatus Nitrosopumilus salaria" BD31, an ammonia-oxidizing archaeon from the San Francisco Bay estuary.</title>
        <authorList>
            <person name="Mosier A.C."/>
            <person name="Allen E.E."/>
            <person name="Kim M."/>
            <person name="Ferriera S."/>
            <person name="Francis C.A."/>
        </authorList>
    </citation>
    <scope>NUCLEOTIDE SEQUENCE [LARGE SCALE GENOMIC DNA]</scope>
    <source>
        <strain evidence="2 3">BD31</strain>
    </source>
</reference>
<comment type="caution">
    <text evidence="2">The sequence shown here is derived from an EMBL/GenBank/DDBJ whole genome shotgun (WGS) entry which is preliminary data.</text>
</comment>
<dbReference type="RefSeq" id="WP_008301616.1">
    <property type="nucleotide sequence ID" value="NZ_AEXL02000161.1"/>
</dbReference>
<name>I3CZX7_9ARCH</name>
<gene>
    <name evidence="2" type="ORF">BD31_I0777</name>
</gene>
<dbReference type="Proteomes" id="UP000003423">
    <property type="component" value="Unassembled WGS sequence"/>
</dbReference>